<feature type="transmembrane region" description="Helical" evidence="5">
    <location>
        <begin position="306"/>
        <end position="326"/>
    </location>
</feature>
<evidence type="ECO:0000313" key="7">
    <source>
        <dbReference type="EMBL" id="MFC4666485.1"/>
    </source>
</evidence>
<dbReference type="InterPro" id="IPR024163">
    <property type="entry name" value="Aerotolerance_reg_N"/>
</dbReference>
<keyword evidence="2 5" id="KW-0812">Transmembrane</keyword>
<sequence>MISFASPQYLYLLLLVIPMGAIAYWSYLQRRKAERRFSEVPLLKNLKPESSTKRRIWKSLAFILAYASLIVSLAGPQVAKPGDGSDTNKGYEVMICLDISNSMYCKDISPNRLDFSKLILSRLFEDLSGNKVGLIVFAGNSYIHIPITTDILSAKELLDGVDPQMISNQGTAIDKSINLAAGSFSNNNMIGKAIIVITDGEEHEGNPEEAAKKALKAGAHTYVIGIGSPSGGTIEMPNGEILKDESGQPVITKFNEKLCRSIAQAGGGEFYTGNSASALVKTIKNKLDKLPKANIRTAAGAAYYNLYGYPLCLALLLLLIEMFIQLKKSSFFTRFKLFDR</sequence>
<keyword evidence="3 5" id="KW-1133">Transmembrane helix</keyword>
<feature type="domain" description="VWFA" evidence="6">
    <location>
        <begin position="92"/>
        <end position="287"/>
    </location>
</feature>
<feature type="transmembrane region" description="Helical" evidence="5">
    <location>
        <begin position="6"/>
        <end position="27"/>
    </location>
</feature>
<dbReference type="EMBL" id="JBHSGO010000203">
    <property type="protein sequence ID" value="MFC4666485.1"/>
    <property type="molecule type" value="Genomic_DNA"/>
</dbReference>
<protein>
    <submittedName>
        <fullName evidence="7">VWA domain-containing protein</fullName>
    </submittedName>
</protein>
<dbReference type="PROSITE" id="PS50234">
    <property type="entry name" value="VWFA"/>
    <property type="match status" value="1"/>
</dbReference>
<dbReference type="InterPro" id="IPR002035">
    <property type="entry name" value="VWF_A"/>
</dbReference>
<keyword evidence="8" id="KW-1185">Reference proteome</keyword>
<gene>
    <name evidence="7" type="ORF">ACFO3G_07730</name>
</gene>
<dbReference type="Gene3D" id="3.40.50.410">
    <property type="entry name" value="von Willebrand factor, type A domain"/>
    <property type="match status" value="1"/>
</dbReference>
<evidence type="ECO:0000313" key="8">
    <source>
        <dbReference type="Proteomes" id="UP001596020"/>
    </source>
</evidence>
<name>A0ABV9K931_9PORP</name>
<evidence type="ECO:0000259" key="6">
    <source>
        <dbReference type="PROSITE" id="PS50234"/>
    </source>
</evidence>
<dbReference type="InterPro" id="IPR050768">
    <property type="entry name" value="UPF0353/GerABKA_families"/>
</dbReference>
<evidence type="ECO:0000256" key="1">
    <source>
        <dbReference type="ARBA" id="ARBA00022475"/>
    </source>
</evidence>
<evidence type="ECO:0000256" key="3">
    <source>
        <dbReference type="ARBA" id="ARBA00022989"/>
    </source>
</evidence>
<evidence type="ECO:0000256" key="4">
    <source>
        <dbReference type="ARBA" id="ARBA00023136"/>
    </source>
</evidence>
<comment type="caution">
    <text evidence="7">The sequence shown here is derived from an EMBL/GenBank/DDBJ whole genome shotgun (WGS) entry which is preliminary data.</text>
</comment>
<evidence type="ECO:0000256" key="5">
    <source>
        <dbReference type="SAM" id="Phobius"/>
    </source>
</evidence>
<keyword evidence="1" id="KW-1003">Cell membrane</keyword>
<dbReference type="RefSeq" id="WP_380079597.1">
    <property type="nucleotide sequence ID" value="NZ_JBHSGO010000203.1"/>
</dbReference>
<reference evidence="8" key="1">
    <citation type="journal article" date="2019" name="Int. J. Syst. Evol. Microbiol.">
        <title>The Global Catalogue of Microorganisms (GCM) 10K type strain sequencing project: providing services to taxonomists for standard genome sequencing and annotation.</title>
        <authorList>
            <consortium name="The Broad Institute Genomics Platform"/>
            <consortium name="The Broad Institute Genome Sequencing Center for Infectious Disease"/>
            <person name="Wu L."/>
            <person name="Ma J."/>
        </authorList>
    </citation>
    <scope>NUCLEOTIDE SEQUENCE [LARGE SCALE GENOMIC DNA]</scope>
    <source>
        <strain evidence="8">CGMCC 4.7357</strain>
    </source>
</reference>
<dbReference type="SMART" id="SM00327">
    <property type="entry name" value="VWA"/>
    <property type="match status" value="1"/>
</dbReference>
<organism evidence="7 8">
    <name type="scientific">Falsiporphyromonas endometrii</name>
    <dbReference type="NCBI Taxonomy" id="1387297"/>
    <lineage>
        <taxon>Bacteria</taxon>
        <taxon>Pseudomonadati</taxon>
        <taxon>Bacteroidota</taxon>
        <taxon>Bacteroidia</taxon>
        <taxon>Bacteroidales</taxon>
        <taxon>Porphyromonadaceae</taxon>
        <taxon>Falsiporphyromonas</taxon>
    </lineage>
</organism>
<dbReference type="Pfam" id="PF07584">
    <property type="entry name" value="BatA"/>
    <property type="match status" value="1"/>
</dbReference>
<keyword evidence="4 5" id="KW-0472">Membrane</keyword>
<accession>A0ABV9K931</accession>
<evidence type="ECO:0000256" key="2">
    <source>
        <dbReference type="ARBA" id="ARBA00022692"/>
    </source>
</evidence>
<dbReference type="Pfam" id="PF13519">
    <property type="entry name" value="VWA_2"/>
    <property type="match status" value="1"/>
</dbReference>
<dbReference type="Proteomes" id="UP001596020">
    <property type="component" value="Unassembled WGS sequence"/>
</dbReference>
<dbReference type="SUPFAM" id="SSF53300">
    <property type="entry name" value="vWA-like"/>
    <property type="match status" value="1"/>
</dbReference>
<dbReference type="InterPro" id="IPR036465">
    <property type="entry name" value="vWFA_dom_sf"/>
</dbReference>
<proteinExistence type="predicted"/>
<dbReference type="PANTHER" id="PTHR22550">
    <property type="entry name" value="SPORE GERMINATION PROTEIN"/>
    <property type="match status" value="1"/>
</dbReference>
<dbReference type="PANTHER" id="PTHR22550:SF5">
    <property type="entry name" value="LEUCINE ZIPPER PROTEIN 4"/>
    <property type="match status" value="1"/>
</dbReference>